<comment type="caution">
    <text evidence="1">The sequence shown here is derived from an EMBL/GenBank/DDBJ whole genome shotgun (WGS) entry which is preliminary data.</text>
</comment>
<name>A0AA38LEM7_TAXCH</name>
<evidence type="ECO:0000313" key="1">
    <source>
        <dbReference type="EMBL" id="KAH9318935.1"/>
    </source>
</evidence>
<dbReference type="Proteomes" id="UP000824469">
    <property type="component" value="Unassembled WGS sequence"/>
</dbReference>
<reference evidence="1 2" key="1">
    <citation type="journal article" date="2021" name="Nat. Plants">
        <title>The Taxus genome provides insights into paclitaxel biosynthesis.</title>
        <authorList>
            <person name="Xiong X."/>
            <person name="Gou J."/>
            <person name="Liao Q."/>
            <person name="Li Y."/>
            <person name="Zhou Q."/>
            <person name="Bi G."/>
            <person name="Li C."/>
            <person name="Du R."/>
            <person name="Wang X."/>
            <person name="Sun T."/>
            <person name="Guo L."/>
            <person name="Liang H."/>
            <person name="Lu P."/>
            <person name="Wu Y."/>
            <person name="Zhang Z."/>
            <person name="Ro D.K."/>
            <person name="Shang Y."/>
            <person name="Huang S."/>
            <person name="Yan J."/>
        </authorList>
    </citation>
    <scope>NUCLEOTIDE SEQUENCE [LARGE SCALE GENOMIC DNA]</scope>
    <source>
        <strain evidence="1">Ta-2019</strain>
    </source>
</reference>
<accession>A0AA38LEM7</accession>
<sequence>THVDYDFPTNDLKTTIYIEMGKNQVTEDDVEPKFVLLSLDAPPSKKCLDKVQ</sequence>
<keyword evidence="2" id="KW-1185">Reference proteome</keyword>
<feature type="non-terminal residue" evidence="1">
    <location>
        <position position="52"/>
    </location>
</feature>
<protein>
    <submittedName>
        <fullName evidence="1">Uncharacterized protein</fullName>
    </submittedName>
</protein>
<evidence type="ECO:0000313" key="2">
    <source>
        <dbReference type="Proteomes" id="UP000824469"/>
    </source>
</evidence>
<dbReference type="EMBL" id="JAHRHJ020000004">
    <property type="protein sequence ID" value="KAH9318935.1"/>
    <property type="molecule type" value="Genomic_DNA"/>
</dbReference>
<organism evidence="1 2">
    <name type="scientific">Taxus chinensis</name>
    <name type="common">Chinese yew</name>
    <name type="synonym">Taxus wallichiana var. chinensis</name>
    <dbReference type="NCBI Taxonomy" id="29808"/>
    <lineage>
        <taxon>Eukaryota</taxon>
        <taxon>Viridiplantae</taxon>
        <taxon>Streptophyta</taxon>
        <taxon>Embryophyta</taxon>
        <taxon>Tracheophyta</taxon>
        <taxon>Spermatophyta</taxon>
        <taxon>Pinopsida</taxon>
        <taxon>Pinidae</taxon>
        <taxon>Conifers II</taxon>
        <taxon>Cupressales</taxon>
        <taxon>Taxaceae</taxon>
        <taxon>Taxus</taxon>
    </lineage>
</organism>
<proteinExistence type="predicted"/>
<gene>
    <name evidence="1" type="ORF">KI387_020704</name>
</gene>
<feature type="non-terminal residue" evidence="1">
    <location>
        <position position="1"/>
    </location>
</feature>
<dbReference type="AlphaFoldDB" id="A0AA38LEM7"/>